<evidence type="ECO:0000313" key="11">
    <source>
        <dbReference type="Proteomes" id="UP000517753"/>
    </source>
</evidence>
<feature type="chain" id="PRO_5030554380" evidence="4">
    <location>
        <begin position="27"/>
        <end position="971"/>
    </location>
</feature>
<dbReference type="Pfam" id="PF02836">
    <property type="entry name" value="Glyco_hydro_2_C"/>
    <property type="match status" value="1"/>
</dbReference>
<dbReference type="Pfam" id="PF18565">
    <property type="entry name" value="Glyco_hydro2_C5"/>
    <property type="match status" value="1"/>
</dbReference>
<sequence>MTIDRRQLLGSAGAGLTLSLPGAALAAPASRYGALPMPAPVDGLLPPLPLGDATRIGFDQGWRFHEGDIPVPPPTTHNETYLRAKAGNASGAAAMDYDDSEWPTVTLPHDWASFQPFVETANVAQGYRPRGIGWYRRSFRLDPASRGQYLELQFDGIATNATIWVNGSVVAHNWSGYSSVYIDITPFARFGDESNVVAIRVDAEAMEGWWYEGAGLYRHAWLATRAPVSIVTDGVHCDPRRGADGGWTVPVAVTIRSTEAAPVTVRAVASLIDPDGRTIATIALPPVTVAPLDEAVMQAVMPVAAPRRWSVETPTLYTVAVTLERDGAVVDRRRVPIGFRTIRFDADKGLFVNDTPVKLKGVCIHHDHAGVGVALPDGLLAWRLERLKELGCNAIRCSHNAPPVAFLDLCDRMGFLVMDENRNFNPSPDYMAQLEWLVRRDRNHPSVILWSVFNEEPMQGTAAGVQMVRRMAAAVKRLDDSRPVTAAMNGSFFNPENVSSVVDVVGFNYYPGDYDKFHALNPTKPMTSSEDTSAFETRGAYATIPDQHIRSSMDDDAAGWGETHRKGWAAIATRPFVAGGFVWTGFDYHGEPTPHVWPTIASFFGILDLCGFRKTAYDIHRAGWIDDTAVIGLAPHWTWPGREGQPVPVLVLSNAERIVLKLNGRVVGEAAVDRLMGNSFTVPYAPGTIEVIAMSGGREVARAGHETAGPPVALRLTPARRAMAGDGEDVQPVTIDAVDARGRHVPTANLPTRFTVAGATIIGVGNGDPNSHESEKGDSPTSGVRSLFNGLAQVIVQADADGRGRITLRATAPGLKPASLTIDRLAAQARAQVAPLAPVRTIDDWRRSPLLPARPDPSLAPASDDNNSWAFVRGGTPTPAEAQGGWQVYRARVTPVRAVAARGGRIVFAAVAGRAELWVDGRKLAGKTVAATAPIEAVLPPGGGERTIVLIVEPEAGRPSGLVGGVSIRGA</sequence>
<dbReference type="InterPro" id="IPR008979">
    <property type="entry name" value="Galactose-bd-like_sf"/>
</dbReference>
<dbReference type="EMBL" id="JACCBY010000005">
    <property type="protein sequence ID" value="NYD91334.1"/>
    <property type="molecule type" value="Genomic_DNA"/>
</dbReference>
<feature type="domain" description="Glycoside hydrolase family 2" evidence="8">
    <location>
        <begin position="714"/>
        <end position="821"/>
    </location>
</feature>
<evidence type="ECO:0000259" key="8">
    <source>
        <dbReference type="Pfam" id="PF18565"/>
    </source>
</evidence>
<dbReference type="GO" id="GO:0004565">
    <property type="term" value="F:beta-galactosidase activity"/>
    <property type="evidence" value="ECO:0007669"/>
    <property type="project" value="UniProtKB-EC"/>
</dbReference>
<dbReference type="PANTHER" id="PTHR42732">
    <property type="entry name" value="BETA-GALACTOSIDASE"/>
    <property type="match status" value="1"/>
</dbReference>
<keyword evidence="11" id="KW-1185">Reference proteome</keyword>
<dbReference type="PANTHER" id="PTHR42732:SF1">
    <property type="entry name" value="BETA-MANNOSIDASE"/>
    <property type="match status" value="1"/>
</dbReference>
<protein>
    <submittedName>
        <fullName evidence="10">Beta-galactosidase</fullName>
        <ecNumber evidence="10">3.2.1.23</ecNumber>
    </submittedName>
</protein>
<evidence type="ECO:0000256" key="1">
    <source>
        <dbReference type="ARBA" id="ARBA00007401"/>
    </source>
</evidence>
<dbReference type="InterPro" id="IPR023232">
    <property type="entry name" value="Glyco_hydro_2_AS"/>
</dbReference>
<accession>A0A7Y9FQ23</accession>
<proteinExistence type="inferred from homology"/>
<dbReference type="InterPro" id="IPR013783">
    <property type="entry name" value="Ig-like_fold"/>
</dbReference>
<dbReference type="Pfam" id="PF16355">
    <property type="entry name" value="DUF4982"/>
    <property type="match status" value="1"/>
</dbReference>
<comment type="caution">
    <text evidence="10">The sequence shown here is derived from an EMBL/GenBank/DDBJ whole genome shotgun (WGS) entry which is preliminary data.</text>
</comment>
<feature type="domain" description="Beta-mannosidase-like galactose-binding" evidence="9">
    <location>
        <begin position="134"/>
        <end position="205"/>
    </location>
</feature>
<dbReference type="InterPro" id="IPR017853">
    <property type="entry name" value="GH"/>
</dbReference>
<dbReference type="NCBIfam" id="NF041462">
    <property type="entry name" value="GalA"/>
    <property type="match status" value="1"/>
</dbReference>
<dbReference type="RefSeq" id="WP_179509767.1">
    <property type="nucleotide sequence ID" value="NZ_JACCBY010000005.1"/>
</dbReference>
<reference evidence="10 11" key="1">
    <citation type="submission" date="2020-07" db="EMBL/GenBank/DDBJ databases">
        <authorList>
            <person name="Partida-Martinez L."/>
            <person name="Huntemann M."/>
            <person name="Clum A."/>
            <person name="Wang J."/>
            <person name="Palaniappan K."/>
            <person name="Ritter S."/>
            <person name="Chen I.-M."/>
            <person name="Stamatis D."/>
            <person name="Reddy T."/>
            <person name="O'Malley R."/>
            <person name="Daum C."/>
            <person name="Shapiro N."/>
            <person name="Ivanova N."/>
            <person name="Kyrpides N."/>
            <person name="Woyke T."/>
        </authorList>
    </citation>
    <scope>NUCLEOTIDE SEQUENCE [LARGE SCALE GENOMIC DNA]</scope>
    <source>
        <strain evidence="10 11">AS2.3</strain>
    </source>
</reference>
<dbReference type="SUPFAM" id="SSF49303">
    <property type="entry name" value="beta-Galactosidase/glucuronidase domain"/>
    <property type="match status" value="1"/>
</dbReference>
<dbReference type="InterPro" id="IPR051913">
    <property type="entry name" value="GH2_Domain-Containing"/>
</dbReference>
<dbReference type="InterPro" id="IPR048230">
    <property type="entry name" value="GalA-like"/>
</dbReference>
<evidence type="ECO:0000259" key="9">
    <source>
        <dbReference type="Pfam" id="PF22666"/>
    </source>
</evidence>
<dbReference type="SUPFAM" id="SSF51445">
    <property type="entry name" value="(Trans)glycosidases"/>
    <property type="match status" value="1"/>
</dbReference>
<dbReference type="PROSITE" id="PS51318">
    <property type="entry name" value="TAT"/>
    <property type="match status" value="1"/>
</dbReference>
<feature type="signal peptide" evidence="4">
    <location>
        <begin position="1"/>
        <end position="26"/>
    </location>
</feature>
<name>A0A7Y9FQ23_9SPHN</name>
<keyword evidence="3 10" id="KW-0326">Glycosidase</keyword>
<evidence type="ECO:0000256" key="2">
    <source>
        <dbReference type="ARBA" id="ARBA00022801"/>
    </source>
</evidence>
<dbReference type="Gene3D" id="3.20.20.80">
    <property type="entry name" value="Glycosidases"/>
    <property type="match status" value="1"/>
</dbReference>
<dbReference type="InterPro" id="IPR036156">
    <property type="entry name" value="Beta-gal/glucu_dom_sf"/>
</dbReference>
<dbReference type="InterPro" id="IPR006101">
    <property type="entry name" value="Glyco_hydro_2"/>
</dbReference>
<dbReference type="Pfam" id="PF22666">
    <property type="entry name" value="Glyco_hydro_2_N2"/>
    <property type="match status" value="1"/>
</dbReference>
<keyword evidence="2 10" id="KW-0378">Hydrolase</keyword>
<dbReference type="InterPro" id="IPR006102">
    <property type="entry name" value="Ig-like_GH2"/>
</dbReference>
<feature type="domain" description="Glycoside hydrolase family 2 immunoglobulin-like beta-sandwich" evidence="5">
    <location>
        <begin position="237"/>
        <end position="340"/>
    </location>
</feature>
<comment type="similarity">
    <text evidence="1">Belongs to the glycosyl hydrolase 2 family.</text>
</comment>
<dbReference type="GO" id="GO:0005975">
    <property type="term" value="P:carbohydrate metabolic process"/>
    <property type="evidence" value="ECO:0007669"/>
    <property type="project" value="InterPro"/>
</dbReference>
<dbReference type="Gene3D" id="2.60.40.10">
    <property type="entry name" value="Immunoglobulins"/>
    <property type="match status" value="3"/>
</dbReference>
<dbReference type="InterPro" id="IPR032311">
    <property type="entry name" value="DUF4982"/>
</dbReference>
<dbReference type="InterPro" id="IPR040605">
    <property type="entry name" value="Glyco_hydro2_dom5"/>
</dbReference>
<dbReference type="Pfam" id="PF00703">
    <property type="entry name" value="Glyco_hydro_2"/>
    <property type="match status" value="1"/>
</dbReference>
<evidence type="ECO:0000256" key="4">
    <source>
        <dbReference type="SAM" id="SignalP"/>
    </source>
</evidence>
<feature type="domain" description="Glycoside hydrolase family 2 catalytic" evidence="6">
    <location>
        <begin position="347"/>
        <end position="523"/>
    </location>
</feature>
<evidence type="ECO:0000313" key="10">
    <source>
        <dbReference type="EMBL" id="NYD91334.1"/>
    </source>
</evidence>
<dbReference type="AlphaFoldDB" id="A0A7Y9FQ23"/>
<dbReference type="SUPFAM" id="SSF49785">
    <property type="entry name" value="Galactose-binding domain-like"/>
    <property type="match status" value="1"/>
</dbReference>
<dbReference type="InterPro" id="IPR006103">
    <property type="entry name" value="Glyco_hydro_2_cat"/>
</dbReference>
<dbReference type="InterPro" id="IPR006311">
    <property type="entry name" value="TAT_signal"/>
</dbReference>
<dbReference type="PRINTS" id="PR00132">
    <property type="entry name" value="GLHYDRLASE2"/>
</dbReference>
<feature type="domain" description="DUF4982" evidence="7">
    <location>
        <begin position="644"/>
        <end position="701"/>
    </location>
</feature>
<evidence type="ECO:0000259" key="5">
    <source>
        <dbReference type="Pfam" id="PF00703"/>
    </source>
</evidence>
<dbReference type="PROSITE" id="PS00608">
    <property type="entry name" value="GLYCOSYL_HYDROL_F2_2"/>
    <property type="match status" value="1"/>
</dbReference>
<dbReference type="EC" id="3.2.1.23" evidence="10"/>
<evidence type="ECO:0000259" key="6">
    <source>
        <dbReference type="Pfam" id="PF02836"/>
    </source>
</evidence>
<organism evidence="10 11">
    <name type="scientific">Sphingomonas melonis</name>
    <dbReference type="NCBI Taxonomy" id="152682"/>
    <lineage>
        <taxon>Bacteria</taxon>
        <taxon>Pseudomonadati</taxon>
        <taxon>Pseudomonadota</taxon>
        <taxon>Alphaproteobacteria</taxon>
        <taxon>Sphingomonadales</taxon>
        <taxon>Sphingomonadaceae</taxon>
        <taxon>Sphingomonas</taxon>
    </lineage>
</organism>
<gene>
    <name evidence="10" type="ORF">HD841_003142</name>
</gene>
<dbReference type="Proteomes" id="UP000517753">
    <property type="component" value="Unassembled WGS sequence"/>
</dbReference>
<evidence type="ECO:0000259" key="7">
    <source>
        <dbReference type="Pfam" id="PF16355"/>
    </source>
</evidence>
<reference evidence="10 11" key="2">
    <citation type="submission" date="2020-08" db="EMBL/GenBank/DDBJ databases">
        <title>The Agave Microbiome: Exploring the role of microbial communities in plant adaptations to desert environments.</title>
        <authorList>
            <person name="Partida-Martinez L.P."/>
        </authorList>
    </citation>
    <scope>NUCLEOTIDE SEQUENCE [LARGE SCALE GENOMIC DNA]</scope>
    <source>
        <strain evidence="10 11">AS2.3</strain>
    </source>
</reference>
<dbReference type="InterPro" id="IPR054593">
    <property type="entry name" value="Beta-mannosidase-like_N2"/>
</dbReference>
<evidence type="ECO:0000256" key="3">
    <source>
        <dbReference type="ARBA" id="ARBA00023295"/>
    </source>
</evidence>
<keyword evidence="4" id="KW-0732">Signal</keyword>
<dbReference type="Gene3D" id="2.60.120.260">
    <property type="entry name" value="Galactose-binding domain-like"/>
    <property type="match status" value="1"/>
</dbReference>